<keyword evidence="7" id="KW-1185">Reference proteome</keyword>
<evidence type="ECO:0000256" key="3">
    <source>
        <dbReference type="SAM" id="MobiDB-lite"/>
    </source>
</evidence>
<feature type="compositionally biased region" description="Low complexity" evidence="3">
    <location>
        <begin position="754"/>
        <end position="766"/>
    </location>
</feature>
<feature type="compositionally biased region" description="Polar residues" evidence="3">
    <location>
        <begin position="1664"/>
        <end position="1684"/>
    </location>
</feature>
<feature type="compositionally biased region" description="Low complexity" evidence="3">
    <location>
        <begin position="271"/>
        <end position="282"/>
    </location>
</feature>
<feature type="region of interest" description="Disordered" evidence="3">
    <location>
        <begin position="478"/>
        <end position="532"/>
    </location>
</feature>
<dbReference type="Proteomes" id="UP000245783">
    <property type="component" value="Unassembled WGS sequence"/>
</dbReference>
<feature type="region of interest" description="Disordered" evidence="3">
    <location>
        <begin position="947"/>
        <end position="985"/>
    </location>
</feature>
<feature type="region of interest" description="Disordered" evidence="3">
    <location>
        <begin position="26"/>
        <end position="51"/>
    </location>
</feature>
<evidence type="ECO:0000256" key="2">
    <source>
        <dbReference type="PROSITE-ProRule" id="PRU00168"/>
    </source>
</evidence>
<dbReference type="Pfam" id="PF00617">
    <property type="entry name" value="RasGEF"/>
    <property type="match status" value="1"/>
</dbReference>
<evidence type="ECO:0000259" key="4">
    <source>
        <dbReference type="PROSITE" id="PS50009"/>
    </source>
</evidence>
<feature type="compositionally biased region" description="Low complexity" evidence="3">
    <location>
        <begin position="785"/>
        <end position="799"/>
    </location>
</feature>
<feature type="region of interest" description="Disordered" evidence="3">
    <location>
        <begin position="218"/>
        <end position="282"/>
    </location>
</feature>
<evidence type="ECO:0000313" key="7">
    <source>
        <dbReference type="Proteomes" id="UP000245783"/>
    </source>
</evidence>
<dbReference type="SMART" id="SM00229">
    <property type="entry name" value="RasGEFN"/>
    <property type="match status" value="1"/>
</dbReference>
<feature type="compositionally biased region" description="Polar residues" evidence="3">
    <location>
        <begin position="624"/>
        <end position="649"/>
    </location>
</feature>
<proteinExistence type="predicted"/>
<feature type="compositionally biased region" description="Polar residues" evidence="3">
    <location>
        <begin position="1320"/>
        <end position="1351"/>
    </location>
</feature>
<feature type="region of interest" description="Disordered" evidence="3">
    <location>
        <begin position="1198"/>
        <end position="1238"/>
    </location>
</feature>
<dbReference type="SMART" id="SM00147">
    <property type="entry name" value="RasGEF"/>
    <property type="match status" value="1"/>
</dbReference>
<feature type="region of interest" description="Disordered" evidence="3">
    <location>
        <begin position="1306"/>
        <end position="1361"/>
    </location>
</feature>
<feature type="region of interest" description="Disordered" evidence="3">
    <location>
        <begin position="175"/>
        <end position="197"/>
    </location>
</feature>
<feature type="region of interest" description="Disordered" evidence="3">
    <location>
        <begin position="121"/>
        <end position="145"/>
    </location>
</feature>
<feature type="compositionally biased region" description="Low complexity" evidence="3">
    <location>
        <begin position="610"/>
        <end position="619"/>
    </location>
</feature>
<feature type="compositionally biased region" description="Low complexity" evidence="3">
    <location>
        <begin position="121"/>
        <end position="134"/>
    </location>
</feature>
<feature type="compositionally biased region" description="Basic residues" evidence="3">
    <location>
        <begin position="774"/>
        <end position="784"/>
    </location>
</feature>
<dbReference type="InterPro" id="IPR023578">
    <property type="entry name" value="Ras_GEF_dom_sf"/>
</dbReference>
<feature type="compositionally biased region" description="Polar residues" evidence="3">
    <location>
        <begin position="1060"/>
        <end position="1084"/>
    </location>
</feature>
<dbReference type="PROSITE" id="PS50212">
    <property type="entry name" value="RASGEF_NTER"/>
    <property type="match status" value="1"/>
</dbReference>
<keyword evidence="1 2" id="KW-0344">Guanine-nucleotide releasing factor</keyword>
<feature type="region of interest" description="Disordered" evidence="3">
    <location>
        <begin position="696"/>
        <end position="799"/>
    </location>
</feature>
<feature type="domain" description="Ras-GEF" evidence="4">
    <location>
        <begin position="1698"/>
        <end position="2027"/>
    </location>
</feature>
<feature type="region of interest" description="Disordered" evidence="3">
    <location>
        <begin position="406"/>
        <end position="458"/>
    </location>
</feature>
<evidence type="ECO:0000256" key="1">
    <source>
        <dbReference type="ARBA" id="ARBA00022658"/>
    </source>
</evidence>
<organism evidence="6 7">
    <name type="scientific">Ceraceosorus guamensis</name>
    <dbReference type="NCBI Taxonomy" id="1522189"/>
    <lineage>
        <taxon>Eukaryota</taxon>
        <taxon>Fungi</taxon>
        <taxon>Dikarya</taxon>
        <taxon>Basidiomycota</taxon>
        <taxon>Ustilaginomycotina</taxon>
        <taxon>Exobasidiomycetes</taxon>
        <taxon>Ceraceosorales</taxon>
        <taxon>Ceraceosoraceae</taxon>
        <taxon>Ceraceosorus</taxon>
    </lineage>
</organism>
<feature type="compositionally biased region" description="Polar residues" evidence="3">
    <location>
        <begin position="1213"/>
        <end position="1232"/>
    </location>
</feature>
<feature type="region of interest" description="Disordered" evidence="3">
    <location>
        <begin position="1637"/>
        <end position="1685"/>
    </location>
</feature>
<feature type="compositionally biased region" description="Low complexity" evidence="3">
    <location>
        <begin position="431"/>
        <end position="445"/>
    </location>
</feature>
<feature type="domain" description="N-terminal Ras-GEF" evidence="5">
    <location>
        <begin position="802"/>
        <end position="934"/>
    </location>
</feature>
<feature type="region of interest" description="Disordered" evidence="3">
    <location>
        <begin position="1254"/>
        <end position="1275"/>
    </location>
</feature>
<dbReference type="PROSITE" id="PS50009">
    <property type="entry name" value="RASGEF_CAT"/>
    <property type="match status" value="1"/>
</dbReference>
<feature type="region of interest" description="Disordered" evidence="3">
    <location>
        <begin position="1058"/>
        <end position="1093"/>
    </location>
</feature>
<dbReference type="CDD" id="cd06224">
    <property type="entry name" value="REM"/>
    <property type="match status" value="1"/>
</dbReference>
<sequence length="2032" mass="215535">MNQLPTAARRRSNLGIAPSAAAAVSTQAAPSSSDTSKSDHIQLPTSSSRTAMTASIPAAGSGASAATLSSFPDASSAPDVETTNWNAVKLLATKYGIYLRPYEEEEAAAAAAVASAQASSSASSSVHPSPFVSSDATASDELDYGRGTPFRITAKRIEGGRTVYRFKYRNEPASQADAMGLDSSSPTMPRSSSESVALAASHDIDTMARLSVEDLSAGTAGDSAFKARRGRAGSKGNGSAAGSTGRASKGKSKALKTSKSIPTLRSMGLMGASSGQAKNAAGSSSAASGWVVVPPLPSQAKSGNTPPMPQIPSTLLSPPQEAGHAMNQSSRSFSAPLNVRDRLTAAEADRLQGGDVLGAILGLRQEQQQEVQHAQEQQQQHILSRYESKGEDVSLRTGLEAHAAANLSRRAAPPSSWRGASPFGHPVVPMARGGSATSSSSAKAAVTRGTSWDTSPIPQMTNFGEPLFKDVHKFAAAQGRSPYSSDQDQGPDASGNHASALHARSLSDSRSPASPRQRLLREAQSFESADSAATARAGEEKILLSTLPPAILPHLDISEREEILCDEGYRDEDDEAERMVPLSAISAKDEETLIFDVLQHYALTDAASIISPTTSTSGGDSKRSSLATTLSSSGEDQSPVHTRSPSSTEDPALGPSGAPTKESARVTIASATCGDDPRFAIWAMRSSDMDGQLQLCGRDGRVLPDSPQLGDTPFGRQAKASAGNDGSAPSSQPGTNAAAKRYSTARAVTGEGGSAVAATSSPTSAGQGTQQAHGRARSGSRSKRTGSASGAGSFMSSTSTQPKPFLIAGTSTRIVSELTSEIDGRLLTDFFLTFRSFMTASDLLSLLIMRFKWAMAQAVGPSDEAQRRIVRVRTYVVLKHWLSNFFEADFLPDRALRRQLTEWLNRIGSEQELRSRPADAGIIRSLKKLVRSLKEQYQSAGMSGLLLHESGRSDSNQSEPSPEAGHSSAAFAASSQGTQNVEASKTEEVDLNFSEDSGEDAPKKAPFAIQQSLMPSRDAAPELSSADIANVEEADGVRALYGRGGAARLVRHRHTLAPATRQQAAPPSPLQPYSSTASGTSQSGMLPPVLPSSQNPISRVFVNTVGRISRFRRVIGQRGAPNNASEANGIDGLEFEANESGDLLFIRGGLENFISFFGLRDEDQKGDIRHALASHLHTAEERALAPSELTEDEALGNISSDSAGESAGMEGTPSLSGASAQTRSTPASSLDLSASERELTVPNVSARAGLGIEGAGIASDSGSNDALTGPDAKAMLTSTDHDPLLAEQGALSAMPGTSLGEAAISEVSDGGQHPVHHAPSASTLRSDSTVIRTPSLRKSTAPQEPRSSMLSSRYRGLGSRQSIRSIASMQRTSSDRPNIVQIDDIDLSSDEDDGVVRRALRRLPGARDLRMAQHVQDLEPTKAIRMSMESLASFNPGQVYSPLGARASVGNASLTRAPGFGGPGSNYAPSILSTRMSFMERQRAEAELLHPDPVIGMLQTDLFDPDEALAGYELVRGFRLDLADSDDEEPGDVEAALRRLEGVIDEDKQRSKAKRVEKLFLESLARNAQTSTGAQLSGPAADDSQIAGSEAVAQADASKANESHASMAEAQAEPRASSVSDLPDLIAALNADRQGRFEAQRSELPAPRLGGKPTQRRKSHGGALSNTLSPGSTQQTPQLSNAQWNPPPVHRSFLLQYSSESMAQQLCLIEAELLKAVTWEELVSDRWKQTVGVVNDWETFYQGRVRAKAEAISYRKVHTDSAVSAIVARFNLTCNWVASEIVLTQNVDERAAVVAKFIRVAFKCWQHSNFASLAQIIFGLQSPWVERLRRTWSRVGMWEMRVLRDLKSFVSPVRNFRLMRNAMRDMVSDAYVDDMASVGTARPPSVRLNGATAGGATAKGTVSEGCIPFFGLFISDLAINDALPSLLDPSSPSTQPVDLSKSAPAGLKPELIPAEPRAFDHLPPLPPSIKLEPLINVYKARNTAAIVKTVMAFQQRARLYPYEASAAVYVKALKIRSLDSNQMTQVSYIAES</sequence>
<dbReference type="PANTHER" id="PTHR23113">
    <property type="entry name" value="GUANINE NUCLEOTIDE EXCHANGE FACTOR"/>
    <property type="match status" value="1"/>
</dbReference>
<dbReference type="Pfam" id="PF00618">
    <property type="entry name" value="RasGEF_N"/>
    <property type="match status" value="1"/>
</dbReference>
<gene>
    <name evidence="6" type="ORF">IE81DRAFT_54130</name>
</gene>
<dbReference type="InterPro" id="IPR001895">
    <property type="entry name" value="RASGEF_cat_dom"/>
</dbReference>
<dbReference type="GeneID" id="37039302"/>
<name>A0A316W5G0_9BASI</name>
<feature type="compositionally biased region" description="Polar residues" evidence="3">
    <location>
        <begin position="448"/>
        <end position="458"/>
    </location>
</feature>
<dbReference type="InterPro" id="IPR036964">
    <property type="entry name" value="RASGEF_cat_dom_sf"/>
</dbReference>
<dbReference type="GO" id="GO:0007265">
    <property type="term" value="P:Ras protein signal transduction"/>
    <property type="evidence" value="ECO:0007669"/>
    <property type="project" value="TreeGrafter"/>
</dbReference>
<dbReference type="InterPro" id="IPR000651">
    <property type="entry name" value="Ras-like_Gua-exchang_fac_N"/>
</dbReference>
<dbReference type="EMBL" id="KZ819365">
    <property type="protein sequence ID" value="PWN43961.1"/>
    <property type="molecule type" value="Genomic_DNA"/>
</dbReference>
<dbReference type="GO" id="GO:0005886">
    <property type="term" value="C:plasma membrane"/>
    <property type="evidence" value="ECO:0007669"/>
    <property type="project" value="TreeGrafter"/>
</dbReference>
<accession>A0A316W5G0</accession>
<dbReference type="Gene3D" id="1.20.870.10">
    <property type="entry name" value="Son of sevenless (SoS) protein Chain: S domain 1"/>
    <property type="match status" value="1"/>
</dbReference>
<dbReference type="SUPFAM" id="SSF48366">
    <property type="entry name" value="Ras GEF"/>
    <property type="match status" value="1"/>
</dbReference>
<dbReference type="InterPro" id="IPR008937">
    <property type="entry name" value="Ras-like_GEF"/>
</dbReference>
<feature type="compositionally biased region" description="Low complexity" evidence="3">
    <location>
        <begin position="406"/>
        <end position="416"/>
    </location>
</feature>
<dbReference type="RefSeq" id="XP_025371121.1">
    <property type="nucleotide sequence ID" value="XM_025517432.1"/>
</dbReference>
<dbReference type="STRING" id="1522189.A0A316W5G0"/>
<evidence type="ECO:0000313" key="6">
    <source>
        <dbReference type="EMBL" id="PWN43961.1"/>
    </source>
</evidence>
<dbReference type="GO" id="GO:0005085">
    <property type="term" value="F:guanyl-nucleotide exchange factor activity"/>
    <property type="evidence" value="ECO:0007669"/>
    <property type="project" value="UniProtKB-KW"/>
</dbReference>
<dbReference type="PANTHER" id="PTHR23113:SF368">
    <property type="entry name" value="CELL DIVISION CONTROL PROTEIN 25"/>
    <property type="match status" value="1"/>
</dbReference>
<dbReference type="InParanoid" id="A0A316W5G0"/>
<reference evidence="6 7" key="1">
    <citation type="journal article" date="2018" name="Mol. Biol. Evol.">
        <title>Broad Genomic Sampling Reveals a Smut Pathogenic Ancestry of the Fungal Clade Ustilaginomycotina.</title>
        <authorList>
            <person name="Kijpornyongpan T."/>
            <person name="Mondo S.J."/>
            <person name="Barry K."/>
            <person name="Sandor L."/>
            <person name="Lee J."/>
            <person name="Lipzen A."/>
            <person name="Pangilinan J."/>
            <person name="LaButti K."/>
            <person name="Hainaut M."/>
            <person name="Henrissat B."/>
            <person name="Grigoriev I.V."/>
            <person name="Spatafora J.W."/>
            <person name="Aime M.C."/>
        </authorList>
    </citation>
    <scope>NUCLEOTIDE SEQUENCE [LARGE SCALE GENOMIC DNA]</scope>
    <source>
        <strain evidence="6 7">MCA 4658</strain>
    </source>
</reference>
<feature type="region of interest" description="Disordered" evidence="3">
    <location>
        <begin position="610"/>
        <end position="665"/>
    </location>
</feature>
<protein>
    <submittedName>
        <fullName evidence="6">Ras GEF</fullName>
    </submittedName>
</protein>
<feature type="compositionally biased region" description="Low complexity" evidence="3">
    <location>
        <begin position="183"/>
        <end position="195"/>
    </location>
</feature>
<evidence type="ECO:0000259" key="5">
    <source>
        <dbReference type="PROSITE" id="PS50212"/>
    </source>
</evidence>
<dbReference type="Gene3D" id="1.10.840.10">
    <property type="entry name" value="Ras guanine-nucleotide exchange factors catalytic domain"/>
    <property type="match status" value="1"/>
</dbReference>
<feature type="region of interest" description="Disordered" evidence="3">
    <location>
        <begin position="1569"/>
        <end position="1619"/>
    </location>
</feature>
<dbReference type="OrthoDB" id="10254377at2759"/>